<dbReference type="KEGG" id="clup:CLUP02_10774"/>
<gene>
    <name evidence="1" type="ORF">CLUP02_10774</name>
</gene>
<evidence type="ECO:0000313" key="1">
    <source>
        <dbReference type="EMBL" id="UQC85277.1"/>
    </source>
</evidence>
<dbReference type="EMBL" id="CP019477">
    <property type="protein sequence ID" value="UQC85277.1"/>
    <property type="molecule type" value="Genomic_DNA"/>
</dbReference>
<organism evidence="1 2">
    <name type="scientific">Colletotrichum lupini</name>
    <dbReference type="NCBI Taxonomy" id="145971"/>
    <lineage>
        <taxon>Eukaryota</taxon>
        <taxon>Fungi</taxon>
        <taxon>Dikarya</taxon>
        <taxon>Ascomycota</taxon>
        <taxon>Pezizomycotina</taxon>
        <taxon>Sordariomycetes</taxon>
        <taxon>Hypocreomycetidae</taxon>
        <taxon>Glomerellales</taxon>
        <taxon>Glomerellaceae</taxon>
        <taxon>Colletotrichum</taxon>
        <taxon>Colletotrichum acutatum species complex</taxon>
    </lineage>
</organism>
<dbReference type="GeneID" id="73344757"/>
<keyword evidence="2" id="KW-1185">Reference proteome</keyword>
<reference evidence="1" key="1">
    <citation type="journal article" date="2021" name="Mol. Plant Microbe Interact.">
        <title>Complete Genome Sequence of the Plant-Pathogenic Fungus Colletotrichum lupini.</title>
        <authorList>
            <person name="Baroncelli R."/>
            <person name="Pensec F."/>
            <person name="Da Lio D."/>
            <person name="Boufleur T."/>
            <person name="Vicente I."/>
            <person name="Sarrocco S."/>
            <person name="Picot A."/>
            <person name="Baraldi E."/>
            <person name="Sukno S."/>
            <person name="Thon M."/>
            <person name="Le Floch G."/>
        </authorList>
    </citation>
    <scope>NUCLEOTIDE SEQUENCE</scope>
    <source>
        <strain evidence="1">IMI 504893</strain>
    </source>
</reference>
<dbReference type="RefSeq" id="XP_049146892.1">
    <property type="nucleotide sequence ID" value="XM_049289747.1"/>
</dbReference>
<sequence length="287" mass="31980">MVAFSSRERYRKKTGAGIRPHLITRKSARPVLLAPTTGKNLERSGTNMLDSSLIKSQSAECVSLSASLRYSPIRSHQIYEGLLNSKAFACEHAPFSFRISALPHDLLWVEGYREFVKGVGQGLPLWKLPNGSSSVTPRSIDRSAAPSSVQSFVEVLGVSLAAVSLSSQLSGNQIMQYKLYRNKCQYSGFLPNFGARFVISNRKREYWHYHPGITMEFNMNVSWTDKGRQVQAHQPRLPPIAPAAVVIQFHQPTALPSPRPGRRWAERSVIPGCHGFDSAAWEFLISP</sequence>
<accession>A0A9Q8SZ39</accession>
<dbReference type="Proteomes" id="UP000830671">
    <property type="component" value="Chromosome 5"/>
</dbReference>
<dbReference type="AlphaFoldDB" id="A0A9Q8SZ39"/>
<name>A0A9Q8SZ39_9PEZI</name>
<evidence type="ECO:0000313" key="2">
    <source>
        <dbReference type="Proteomes" id="UP000830671"/>
    </source>
</evidence>
<proteinExistence type="predicted"/>
<protein>
    <submittedName>
        <fullName evidence="1">Uncharacterized protein</fullName>
    </submittedName>
</protein>